<dbReference type="AlphaFoldDB" id="A0A0M7BDD6"/>
<proteinExistence type="predicted"/>
<evidence type="ECO:0000313" key="2">
    <source>
        <dbReference type="EMBL" id="CUH39812.1"/>
    </source>
</evidence>
<dbReference type="Proteomes" id="UP000049455">
    <property type="component" value="Unassembled WGS sequence"/>
</dbReference>
<feature type="region of interest" description="Disordered" evidence="1">
    <location>
        <begin position="1"/>
        <end position="40"/>
    </location>
</feature>
<accession>A0A0M7BDD6</accession>
<dbReference type="EMBL" id="CYPR01000165">
    <property type="protein sequence ID" value="CUH39812.1"/>
    <property type="molecule type" value="Genomic_DNA"/>
</dbReference>
<organism evidence="2 3">
    <name type="scientific">Jannaschia seosinensis</name>
    <dbReference type="NCBI Taxonomy" id="313367"/>
    <lineage>
        <taxon>Bacteria</taxon>
        <taxon>Pseudomonadati</taxon>
        <taxon>Pseudomonadota</taxon>
        <taxon>Alphaproteobacteria</taxon>
        <taxon>Rhodobacterales</taxon>
        <taxon>Roseobacteraceae</taxon>
        <taxon>Jannaschia</taxon>
    </lineage>
</organism>
<evidence type="ECO:0000256" key="1">
    <source>
        <dbReference type="SAM" id="MobiDB-lite"/>
    </source>
</evidence>
<evidence type="ECO:0000313" key="3">
    <source>
        <dbReference type="Proteomes" id="UP000049455"/>
    </source>
</evidence>
<protein>
    <submittedName>
        <fullName evidence="2">Uncharacterized protein</fullName>
    </submittedName>
</protein>
<keyword evidence="3" id="KW-1185">Reference proteome</keyword>
<reference evidence="2 3" key="1">
    <citation type="submission" date="2015-09" db="EMBL/GenBank/DDBJ databases">
        <authorList>
            <person name="Jackson K.R."/>
            <person name="Lunt B.L."/>
            <person name="Fisher J.N.B."/>
            <person name="Gardner A.V."/>
            <person name="Bailey M.E."/>
            <person name="Deus L.M."/>
            <person name="Earl A.S."/>
            <person name="Gibby P.D."/>
            <person name="Hartmann K.A."/>
            <person name="Liu J.E."/>
            <person name="Manci A.M."/>
            <person name="Nielsen D.A."/>
            <person name="Solomon M.B."/>
            <person name="Breakwell D.P."/>
            <person name="Burnett S.H."/>
            <person name="Grose J.H."/>
        </authorList>
    </citation>
    <scope>NUCLEOTIDE SEQUENCE [LARGE SCALE GENOMIC DNA]</scope>
    <source>
        <strain evidence="2 3">CECT 7799</strain>
    </source>
</reference>
<dbReference type="STRING" id="313367.JSE7799_02540"/>
<sequence length="197" mass="20943">MRSLSGHRRAMPCRATDGTETVKQRNGTPSSNRSASERVTDDVRAPALVRLLRDRHRCPRVPGALAAATLAHGEPLLAIDAVEPCGLQSIHWTDCFTASDPVRVPALAPKKEVQAPIAEPAPFARQLAQASVQGSVVVTGGAVAAGTPIDPDPGTGAPPRMVLLDDGPVTADLLGPGFRTFPEYLAQSRYVHHRLRK</sequence>
<feature type="compositionally biased region" description="Basic residues" evidence="1">
    <location>
        <begin position="1"/>
        <end position="11"/>
    </location>
</feature>
<feature type="compositionally biased region" description="Polar residues" evidence="1">
    <location>
        <begin position="18"/>
        <end position="34"/>
    </location>
</feature>
<gene>
    <name evidence="2" type="ORF">JSE7799_02540</name>
</gene>
<name>A0A0M7BDD6_9RHOB</name>